<gene>
    <name evidence="3" type="ORF">KTO63_20920</name>
</gene>
<feature type="domain" description="DUF6377" evidence="2">
    <location>
        <begin position="257"/>
        <end position="496"/>
    </location>
</feature>
<evidence type="ECO:0000313" key="3">
    <source>
        <dbReference type="EMBL" id="MBV4359646.1"/>
    </source>
</evidence>
<proteinExistence type="predicted"/>
<comment type="caution">
    <text evidence="3">The sequence shown here is derived from an EMBL/GenBank/DDBJ whole genome shotgun (WGS) entry which is preliminary data.</text>
</comment>
<dbReference type="Proteomes" id="UP000812270">
    <property type="component" value="Unassembled WGS sequence"/>
</dbReference>
<sequence length="534" mass="61684">MKHLVIAIAILGFGLSSYSQQTTNSLLSDLNDAITQAPQYDDAKLKSIKDLKVVLARKDNNTADYRFFVYSRLYDEYKIFKYDSAYNYSKKLLEAAYQLNDQSKVNYAKMKQGFILLSSGMFKEAYDSLKRIDISHLSDTSKAEYYSLMARYYYDLADYDNDIYHTPEYNKKGNEYLDSAFNYYDTTNFEYLYFKGLKDIRSNNRPHALINFKKIMSNPNLSYHEIALTASTLSDIYIQNGQIDTATALLVKAAIADIKSSTKETAAIFNLASILFKQGDLKNASTYIERAINDAVFYGARQRKVQVSAILPLIEGEKINRVENQKKTLITYSAIATLLLIALVTLIVIVFRQVAKLKAAEKIIMAANAKQQEINTKLLEANKIKEEYIGYFFNGNSEFFTKIERFKKSVEQKIAERKLEEIKFLVNNINLKKEKEELLKNFDKVFLKLFPNFIDEFNALFAEEDKIKLKDNELLNTDLRIFALIRMGIHDNEKIAQILEYSVNTINTYKTKIKNKSLVPNEDFEHRIMDIKTV</sequence>
<organism evidence="3 4">
    <name type="scientific">Pinibacter aurantiacus</name>
    <dbReference type="NCBI Taxonomy" id="2851599"/>
    <lineage>
        <taxon>Bacteria</taxon>
        <taxon>Pseudomonadati</taxon>
        <taxon>Bacteroidota</taxon>
        <taxon>Chitinophagia</taxon>
        <taxon>Chitinophagales</taxon>
        <taxon>Chitinophagaceae</taxon>
        <taxon>Pinibacter</taxon>
    </lineage>
</organism>
<feature type="transmembrane region" description="Helical" evidence="1">
    <location>
        <begin position="329"/>
        <end position="351"/>
    </location>
</feature>
<accession>A0A9E2SB04</accession>
<evidence type="ECO:0000313" key="4">
    <source>
        <dbReference type="Proteomes" id="UP000812270"/>
    </source>
</evidence>
<dbReference type="Pfam" id="PF19904">
    <property type="entry name" value="DUF6377"/>
    <property type="match status" value="1"/>
</dbReference>
<dbReference type="EMBL" id="JAHSPG010000015">
    <property type="protein sequence ID" value="MBV4359646.1"/>
    <property type="molecule type" value="Genomic_DNA"/>
</dbReference>
<dbReference type="RefSeq" id="WP_217793901.1">
    <property type="nucleotide sequence ID" value="NZ_JAHSPG010000015.1"/>
</dbReference>
<evidence type="ECO:0000259" key="2">
    <source>
        <dbReference type="Pfam" id="PF19904"/>
    </source>
</evidence>
<keyword evidence="1" id="KW-0812">Transmembrane</keyword>
<keyword evidence="1" id="KW-0472">Membrane</keyword>
<keyword evidence="1" id="KW-1133">Transmembrane helix</keyword>
<dbReference type="AlphaFoldDB" id="A0A9E2SB04"/>
<reference evidence="3" key="1">
    <citation type="submission" date="2021-06" db="EMBL/GenBank/DDBJ databases">
        <authorList>
            <person name="Huq M.A."/>
        </authorList>
    </citation>
    <scope>NUCLEOTIDE SEQUENCE</scope>
    <source>
        <strain evidence="3">MAH-26</strain>
    </source>
</reference>
<evidence type="ECO:0000256" key="1">
    <source>
        <dbReference type="SAM" id="Phobius"/>
    </source>
</evidence>
<protein>
    <submittedName>
        <fullName evidence="3">Tetratricopeptide repeat protein</fullName>
    </submittedName>
</protein>
<dbReference type="InterPro" id="IPR045957">
    <property type="entry name" value="DUF6377"/>
</dbReference>
<keyword evidence="4" id="KW-1185">Reference proteome</keyword>
<name>A0A9E2SB04_9BACT</name>